<dbReference type="Gene3D" id="3.40.50.720">
    <property type="entry name" value="NAD(P)-binding Rossmann-like Domain"/>
    <property type="match status" value="1"/>
</dbReference>
<dbReference type="PRINTS" id="PR00081">
    <property type="entry name" value="GDHRDH"/>
</dbReference>
<gene>
    <name evidence="4" type="ORF">Pfra01_001893800</name>
</gene>
<evidence type="ECO:0000256" key="3">
    <source>
        <dbReference type="RuleBase" id="RU000363"/>
    </source>
</evidence>
<organism evidence="4 5">
    <name type="scientific">Phytophthora fragariaefolia</name>
    <dbReference type="NCBI Taxonomy" id="1490495"/>
    <lineage>
        <taxon>Eukaryota</taxon>
        <taxon>Sar</taxon>
        <taxon>Stramenopiles</taxon>
        <taxon>Oomycota</taxon>
        <taxon>Peronosporomycetes</taxon>
        <taxon>Peronosporales</taxon>
        <taxon>Peronosporaceae</taxon>
        <taxon>Phytophthora</taxon>
    </lineage>
</organism>
<evidence type="ECO:0000256" key="2">
    <source>
        <dbReference type="ARBA" id="ARBA00023002"/>
    </source>
</evidence>
<evidence type="ECO:0000313" key="4">
    <source>
        <dbReference type="EMBL" id="GMF48705.1"/>
    </source>
</evidence>
<dbReference type="InterPro" id="IPR036291">
    <property type="entry name" value="NAD(P)-bd_dom_sf"/>
</dbReference>
<dbReference type="OrthoDB" id="1933717at2759"/>
<dbReference type="GO" id="GO:0016491">
    <property type="term" value="F:oxidoreductase activity"/>
    <property type="evidence" value="ECO:0007669"/>
    <property type="project" value="UniProtKB-KW"/>
</dbReference>
<dbReference type="PRINTS" id="PR00080">
    <property type="entry name" value="SDRFAMILY"/>
</dbReference>
<dbReference type="PANTHER" id="PTHR43544">
    <property type="entry name" value="SHORT-CHAIN DEHYDROGENASE/REDUCTASE"/>
    <property type="match status" value="1"/>
</dbReference>
<reference evidence="4" key="1">
    <citation type="submission" date="2023-04" db="EMBL/GenBank/DDBJ databases">
        <title>Phytophthora fragariaefolia NBRC 109709.</title>
        <authorList>
            <person name="Ichikawa N."/>
            <person name="Sato H."/>
            <person name="Tonouchi N."/>
        </authorList>
    </citation>
    <scope>NUCLEOTIDE SEQUENCE</scope>
    <source>
        <strain evidence="4">NBRC 109709</strain>
    </source>
</reference>
<dbReference type="InterPro" id="IPR051468">
    <property type="entry name" value="Fungal_SecMetab_SDRs"/>
</dbReference>
<proteinExistence type="inferred from homology"/>
<evidence type="ECO:0000256" key="1">
    <source>
        <dbReference type="ARBA" id="ARBA00022857"/>
    </source>
</evidence>
<evidence type="ECO:0000313" key="5">
    <source>
        <dbReference type="Proteomes" id="UP001165121"/>
    </source>
</evidence>
<dbReference type="EMBL" id="BSXT01002395">
    <property type="protein sequence ID" value="GMF48705.1"/>
    <property type="molecule type" value="Genomic_DNA"/>
</dbReference>
<keyword evidence="1" id="KW-0521">NADP</keyword>
<accession>A0A9W7D0Z3</accession>
<dbReference type="PROSITE" id="PS00061">
    <property type="entry name" value="ADH_SHORT"/>
    <property type="match status" value="1"/>
</dbReference>
<keyword evidence="5" id="KW-1185">Reference proteome</keyword>
<comment type="caution">
    <text evidence="4">The sequence shown here is derived from an EMBL/GenBank/DDBJ whole genome shotgun (WGS) entry which is preliminary data.</text>
</comment>
<dbReference type="InterPro" id="IPR020904">
    <property type="entry name" value="Sc_DH/Rdtase_CS"/>
</dbReference>
<comment type="similarity">
    <text evidence="3">Belongs to the short-chain dehydrogenases/reductases (SDR) family.</text>
</comment>
<dbReference type="Pfam" id="PF00106">
    <property type="entry name" value="adh_short"/>
    <property type="match status" value="1"/>
</dbReference>
<protein>
    <submittedName>
        <fullName evidence="4">Unnamed protein product</fullName>
    </submittedName>
</protein>
<dbReference type="AlphaFoldDB" id="A0A9W7D0Z3"/>
<dbReference type="PANTHER" id="PTHR43544:SF7">
    <property type="entry name" value="NADB-LER2"/>
    <property type="match status" value="1"/>
</dbReference>
<dbReference type="InterPro" id="IPR002347">
    <property type="entry name" value="SDR_fam"/>
</dbReference>
<dbReference type="SUPFAM" id="SSF51735">
    <property type="entry name" value="NAD(P)-binding Rossmann-fold domains"/>
    <property type="match status" value="1"/>
</dbReference>
<sequence length="251" mass="26555">MDSTKKTVLITGSSRGIATWSRYDQLPACLLAGLHFKGHPVGDPQLTDVSFQLTALSPFKIVTMDTADEATILEAARQLDGVAIDLLINNAGIGIPGGLISSTKEAIMRQFEVNTVGPFLVTRTLLPNLRLAAKTRGSACVAQLSSLLGSIGSCTVETAATYTDAIYGYGSSKAALNMITRSMSAELRESNIAVVSLHPGYVDTDMTQGKATLKPSDSVTAMTSLIAEISLDSTGKFFNLDPQIPASELPW</sequence>
<keyword evidence="2" id="KW-0560">Oxidoreductase</keyword>
<dbReference type="GO" id="GO:0005737">
    <property type="term" value="C:cytoplasm"/>
    <property type="evidence" value="ECO:0007669"/>
    <property type="project" value="TreeGrafter"/>
</dbReference>
<name>A0A9W7D0Z3_9STRA</name>
<dbReference type="Proteomes" id="UP001165121">
    <property type="component" value="Unassembled WGS sequence"/>
</dbReference>